<dbReference type="Proteomes" id="UP000244924">
    <property type="component" value="Unassembled WGS sequence"/>
</dbReference>
<dbReference type="AlphaFoldDB" id="A0A2R8B4I4"/>
<dbReference type="RefSeq" id="WP_108851956.1">
    <property type="nucleotide sequence ID" value="NZ_OMOQ01000001.1"/>
</dbReference>
<accession>A0A2R8B4I4</accession>
<protein>
    <submittedName>
        <fullName evidence="1">Uncharacterized protein</fullName>
    </submittedName>
</protein>
<dbReference type="EMBL" id="OMOQ01000001">
    <property type="protein sequence ID" value="SPH17517.1"/>
    <property type="molecule type" value="Genomic_DNA"/>
</dbReference>
<evidence type="ECO:0000313" key="1">
    <source>
        <dbReference type="EMBL" id="SPH17517.1"/>
    </source>
</evidence>
<evidence type="ECO:0000313" key="2">
    <source>
        <dbReference type="Proteomes" id="UP000244924"/>
    </source>
</evidence>
<organism evidence="1 2">
    <name type="scientific">Albidovulum aquaemixtae</name>
    <dbReference type="NCBI Taxonomy" id="1542388"/>
    <lineage>
        <taxon>Bacteria</taxon>
        <taxon>Pseudomonadati</taxon>
        <taxon>Pseudomonadota</taxon>
        <taxon>Alphaproteobacteria</taxon>
        <taxon>Rhodobacterales</taxon>
        <taxon>Paracoccaceae</taxon>
        <taxon>Albidovulum</taxon>
    </lineage>
</organism>
<name>A0A2R8B4I4_9RHOB</name>
<reference evidence="1 2" key="1">
    <citation type="submission" date="2018-03" db="EMBL/GenBank/DDBJ databases">
        <authorList>
            <person name="Keele B.F."/>
        </authorList>
    </citation>
    <scope>NUCLEOTIDE SEQUENCE [LARGE SCALE GENOMIC DNA]</scope>
    <source>
        <strain evidence="1 2">CECT 8626</strain>
    </source>
</reference>
<keyword evidence="2" id="KW-1185">Reference proteome</keyword>
<sequence>MLTAHEIAITVVVSLAALSASTSILLGDSAATAPYASGTCPASAVIASYISDGYCGGSTEASVGV</sequence>
<proteinExistence type="predicted"/>
<gene>
    <name evidence="1" type="ORF">DEA8626_01040</name>
</gene>